<dbReference type="EMBL" id="PEDP01002581">
    <property type="protein sequence ID" value="POS82579.1"/>
    <property type="molecule type" value="Genomic_DNA"/>
</dbReference>
<dbReference type="Proteomes" id="UP000237438">
    <property type="component" value="Unassembled WGS sequence"/>
</dbReference>
<gene>
    <name evidence="1" type="ORF">EPUL_005625</name>
</gene>
<protein>
    <recommendedName>
        <fullName evidence="3">CCHC-type domain-containing protein</fullName>
    </recommendedName>
</protein>
<name>A0A2S4PKK3_9PEZI</name>
<dbReference type="STRING" id="225359.A0A2S4PKK3"/>
<proteinExistence type="predicted"/>
<sequence>MANSTGSADYMDTDPALFELIPSDLWSLLYLRLPGILMAATQVNPVRVGEVYAASETFSSKTLPLLLTSSPAASLPVLRISALTITQYDGQASTLRAFCTQLVNQIDSSPNQFPTEVAKMRSLFRCLEDPSIPREIETLNDFLSALKQRCQDPGLCERATRTVETLYQKNAFFQEINYRPTPSERPVPAKMMYPLTAPSTCELTISRGGSAMDLDMLSREKGLDGRLTPQASNARRSLGRCYRCNQSGRLAINCPLRNSSRIPVSSVEISLPTESKQLKD</sequence>
<comment type="caution">
    <text evidence="1">The sequence shown here is derived from an EMBL/GenBank/DDBJ whole genome shotgun (WGS) entry which is preliminary data.</text>
</comment>
<evidence type="ECO:0008006" key="3">
    <source>
        <dbReference type="Google" id="ProtNLM"/>
    </source>
</evidence>
<dbReference type="AlphaFoldDB" id="A0A2S4PKK3"/>
<evidence type="ECO:0000313" key="1">
    <source>
        <dbReference type="EMBL" id="POS82579.1"/>
    </source>
</evidence>
<reference evidence="1 2" key="1">
    <citation type="submission" date="2017-10" db="EMBL/GenBank/DDBJ databases">
        <title>Development of genomic resources for the powdery mildew, Erysiphe pulchra.</title>
        <authorList>
            <person name="Wadl P.A."/>
            <person name="Mack B.M."/>
            <person name="Moore G."/>
            <person name="Beltz S.B."/>
        </authorList>
    </citation>
    <scope>NUCLEOTIDE SEQUENCE [LARGE SCALE GENOMIC DNA]</scope>
    <source>
        <strain evidence="1">Cflorida</strain>
    </source>
</reference>
<organism evidence="1 2">
    <name type="scientific">Erysiphe pulchra</name>
    <dbReference type="NCBI Taxonomy" id="225359"/>
    <lineage>
        <taxon>Eukaryota</taxon>
        <taxon>Fungi</taxon>
        <taxon>Dikarya</taxon>
        <taxon>Ascomycota</taxon>
        <taxon>Pezizomycotina</taxon>
        <taxon>Leotiomycetes</taxon>
        <taxon>Erysiphales</taxon>
        <taxon>Erysiphaceae</taxon>
        <taxon>Erysiphe</taxon>
    </lineage>
</organism>
<evidence type="ECO:0000313" key="2">
    <source>
        <dbReference type="Proteomes" id="UP000237438"/>
    </source>
</evidence>
<accession>A0A2S4PKK3</accession>
<keyword evidence="2" id="KW-1185">Reference proteome</keyword>